<organism evidence="2 3">
    <name type="scientific">Streptomyces pratens</name>
    <dbReference type="NCBI Taxonomy" id="887456"/>
    <lineage>
        <taxon>Bacteria</taxon>
        <taxon>Bacillati</taxon>
        <taxon>Actinomycetota</taxon>
        <taxon>Actinomycetes</taxon>
        <taxon>Kitasatosporales</taxon>
        <taxon>Streptomycetaceae</taxon>
        <taxon>Streptomyces</taxon>
    </lineage>
</organism>
<protein>
    <submittedName>
        <fullName evidence="2">Uncharacterized protein</fullName>
    </submittedName>
</protein>
<accession>A0ABW1LUB5</accession>
<proteinExistence type="predicted"/>
<dbReference type="Proteomes" id="UP001596242">
    <property type="component" value="Unassembled WGS sequence"/>
</dbReference>
<evidence type="ECO:0000313" key="3">
    <source>
        <dbReference type="Proteomes" id="UP001596242"/>
    </source>
</evidence>
<dbReference type="EMBL" id="JBHSPT010000012">
    <property type="protein sequence ID" value="MFC6055191.1"/>
    <property type="molecule type" value="Genomic_DNA"/>
</dbReference>
<reference evidence="3" key="1">
    <citation type="journal article" date="2019" name="Int. J. Syst. Evol. Microbiol.">
        <title>The Global Catalogue of Microorganisms (GCM) 10K type strain sequencing project: providing services to taxonomists for standard genome sequencing and annotation.</title>
        <authorList>
            <consortium name="The Broad Institute Genomics Platform"/>
            <consortium name="The Broad Institute Genome Sequencing Center for Infectious Disease"/>
            <person name="Wu L."/>
            <person name="Ma J."/>
        </authorList>
    </citation>
    <scope>NUCLEOTIDE SEQUENCE [LARGE SCALE GENOMIC DNA]</scope>
    <source>
        <strain evidence="3">JCM 12763</strain>
    </source>
</reference>
<name>A0ABW1LUB5_9ACTN</name>
<keyword evidence="3" id="KW-1185">Reference proteome</keyword>
<evidence type="ECO:0000313" key="2">
    <source>
        <dbReference type="EMBL" id="MFC6055191.1"/>
    </source>
</evidence>
<dbReference type="RefSeq" id="WP_386394409.1">
    <property type="nucleotide sequence ID" value="NZ_JBHSPT010000012.1"/>
</dbReference>
<comment type="caution">
    <text evidence="2">The sequence shown here is derived from an EMBL/GenBank/DDBJ whole genome shotgun (WGS) entry which is preliminary data.</text>
</comment>
<feature type="region of interest" description="Disordered" evidence="1">
    <location>
        <begin position="1"/>
        <end position="63"/>
    </location>
</feature>
<sequence>MPARSTRAQCPRSRRYARRLDPALSDPPAGTLAVGSDSSIQDPGAGGVVLRGDTPGAPLSVPPRTHSELVIFTIEYPSGTVMPCLL</sequence>
<evidence type="ECO:0000256" key="1">
    <source>
        <dbReference type="SAM" id="MobiDB-lite"/>
    </source>
</evidence>
<gene>
    <name evidence="2" type="ORF">ACFP50_06850</name>
</gene>